<dbReference type="Proteomes" id="UP000887540">
    <property type="component" value="Unplaced"/>
</dbReference>
<proteinExistence type="predicted"/>
<protein>
    <submittedName>
        <fullName evidence="2">Uncharacterized protein</fullName>
    </submittedName>
</protein>
<keyword evidence="1" id="KW-1185">Reference proteome</keyword>
<organism evidence="1 2">
    <name type="scientific">Acrobeloides nanus</name>
    <dbReference type="NCBI Taxonomy" id="290746"/>
    <lineage>
        <taxon>Eukaryota</taxon>
        <taxon>Metazoa</taxon>
        <taxon>Ecdysozoa</taxon>
        <taxon>Nematoda</taxon>
        <taxon>Chromadorea</taxon>
        <taxon>Rhabditida</taxon>
        <taxon>Tylenchina</taxon>
        <taxon>Cephalobomorpha</taxon>
        <taxon>Cephaloboidea</taxon>
        <taxon>Cephalobidae</taxon>
        <taxon>Acrobeloides</taxon>
    </lineage>
</organism>
<sequence length="30" mass="3401">MAAKQDMKLKDVYAKVALPDDEFNAWMASL</sequence>
<accession>A0A914CQ11</accession>
<dbReference type="AlphaFoldDB" id="A0A914CQ11"/>
<reference evidence="2" key="1">
    <citation type="submission" date="2022-11" db="UniProtKB">
        <authorList>
            <consortium name="WormBaseParasite"/>
        </authorList>
    </citation>
    <scope>IDENTIFICATION</scope>
</reference>
<dbReference type="WBParaSite" id="ACRNAN_scaffold12625.g23394.t1">
    <property type="protein sequence ID" value="ACRNAN_scaffold12625.g23394.t1"/>
    <property type="gene ID" value="ACRNAN_scaffold12625.g23394"/>
</dbReference>
<evidence type="ECO:0000313" key="1">
    <source>
        <dbReference type="Proteomes" id="UP000887540"/>
    </source>
</evidence>
<evidence type="ECO:0000313" key="2">
    <source>
        <dbReference type="WBParaSite" id="ACRNAN_scaffold12625.g23394.t1"/>
    </source>
</evidence>
<name>A0A914CQ11_9BILA</name>